<dbReference type="PANTHER" id="PTHR43316:SF3">
    <property type="entry name" value="HALOACID DEHALOGENASE, TYPE II (AFU_ORTHOLOGUE AFUA_2G07750)-RELATED"/>
    <property type="match status" value="1"/>
</dbReference>
<dbReference type="Pfam" id="PF00702">
    <property type="entry name" value="Hydrolase"/>
    <property type="match status" value="1"/>
</dbReference>
<dbReference type="AlphaFoldDB" id="A0A6J6K0B7"/>
<dbReference type="PRINTS" id="PR00413">
    <property type="entry name" value="HADHALOGNASE"/>
</dbReference>
<dbReference type="GO" id="GO:0016787">
    <property type="term" value="F:hydrolase activity"/>
    <property type="evidence" value="ECO:0007669"/>
    <property type="project" value="UniProtKB-KW"/>
</dbReference>
<dbReference type="SFLD" id="SFLDG01129">
    <property type="entry name" value="C1.5:_HAD__Beta-PGM__Phosphata"/>
    <property type="match status" value="1"/>
</dbReference>
<dbReference type="EMBL" id="CAEZWI010000003">
    <property type="protein sequence ID" value="CAB4643261.1"/>
    <property type="molecule type" value="Genomic_DNA"/>
</dbReference>
<dbReference type="InterPro" id="IPR051540">
    <property type="entry name" value="S-2-haloacid_dehalogenase"/>
</dbReference>
<evidence type="ECO:0000256" key="1">
    <source>
        <dbReference type="ARBA" id="ARBA00022801"/>
    </source>
</evidence>
<organism evidence="2">
    <name type="scientific">freshwater metagenome</name>
    <dbReference type="NCBI Taxonomy" id="449393"/>
    <lineage>
        <taxon>unclassified sequences</taxon>
        <taxon>metagenomes</taxon>
        <taxon>ecological metagenomes</taxon>
    </lineage>
</organism>
<protein>
    <submittedName>
        <fullName evidence="2">Unannotated protein</fullName>
    </submittedName>
</protein>
<dbReference type="InterPro" id="IPR036412">
    <property type="entry name" value="HAD-like_sf"/>
</dbReference>
<dbReference type="Gene3D" id="3.40.50.1000">
    <property type="entry name" value="HAD superfamily/HAD-like"/>
    <property type="match status" value="1"/>
</dbReference>
<sequence length="239" mass="26709">MTIKAVVFDWGGTLTPWHNVDLFELWLGYSNIYDPENAKELAEVLNHGEQARWSRQFETNGEVGTGVLDELFHEAGVDTSSPLHSKALESYLSGWDPHTYTDPDAIELLEGLRGRGIKTAVLSNTMWPRRHHEAVLERDGVLHLFDYLLFTSETPAGKPHKSVFADVLYNLDIEPKNAVFVGDRLFDDIHGAQSIGMKGIWIPHSNIPASQSSDLGITPDATVQKLGEVMNVVMDWSNQ</sequence>
<reference evidence="2" key="1">
    <citation type="submission" date="2020-05" db="EMBL/GenBank/DDBJ databases">
        <authorList>
            <person name="Chiriac C."/>
            <person name="Salcher M."/>
            <person name="Ghai R."/>
            <person name="Kavagutti S V."/>
        </authorList>
    </citation>
    <scope>NUCLEOTIDE SEQUENCE</scope>
</reference>
<dbReference type="NCBIfam" id="TIGR01549">
    <property type="entry name" value="HAD-SF-IA-v1"/>
    <property type="match status" value="1"/>
</dbReference>
<proteinExistence type="predicted"/>
<name>A0A6J6K0B7_9ZZZZ</name>
<dbReference type="InterPro" id="IPR006439">
    <property type="entry name" value="HAD-SF_hydro_IA"/>
</dbReference>
<dbReference type="SFLD" id="SFLDS00003">
    <property type="entry name" value="Haloacid_Dehalogenase"/>
    <property type="match status" value="1"/>
</dbReference>
<gene>
    <name evidence="2" type="ORF">UFOPK2237_00057</name>
</gene>
<accession>A0A6J6K0B7</accession>
<dbReference type="PANTHER" id="PTHR43316">
    <property type="entry name" value="HYDROLASE, HALOACID DELAHOGENASE-RELATED"/>
    <property type="match status" value="1"/>
</dbReference>
<dbReference type="SUPFAM" id="SSF56784">
    <property type="entry name" value="HAD-like"/>
    <property type="match status" value="1"/>
</dbReference>
<evidence type="ECO:0000313" key="2">
    <source>
        <dbReference type="EMBL" id="CAB4643261.1"/>
    </source>
</evidence>
<keyword evidence="1" id="KW-0378">Hydrolase</keyword>
<dbReference type="InterPro" id="IPR023214">
    <property type="entry name" value="HAD_sf"/>
</dbReference>